<feature type="domain" description="Thiamine pyrophosphate enzyme central" evidence="6">
    <location>
        <begin position="208"/>
        <end position="344"/>
    </location>
</feature>
<evidence type="ECO:0000256" key="3">
    <source>
        <dbReference type="ARBA" id="ARBA00023052"/>
    </source>
</evidence>
<feature type="region of interest" description="Disordered" evidence="5">
    <location>
        <begin position="1"/>
        <end position="21"/>
    </location>
</feature>
<evidence type="ECO:0000259" key="8">
    <source>
        <dbReference type="Pfam" id="PF02776"/>
    </source>
</evidence>
<feature type="compositionally biased region" description="Polar residues" evidence="5">
    <location>
        <begin position="1"/>
        <end position="10"/>
    </location>
</feature>
<dbReference type="GO" id="GO:0009097">
    <property type="term" value="P:isoleucine biosynthetic process"/>
    <property type="evidence" value="ECO:0007669"/>
    <property type="project" value="TreeGrafter"/>
</dbReference>
<dbReference type="Pfam" id="PF00205">
    <property type="entry name" value="TPP_enzyme_M"/>
    <property type="match status" value="1"/>
</dbReference>
<evidence type="ECO:0000256" key="4">
    <source>
        <dbReference type="RuleBase" id="RU362132"/>
    </source>
</evidence>
<name>A0A1I3HTC3_9RHOB</name>
<feature type="domain" description="Thiamine pyrophosphate enzyme N-terminal TPP-binding" evidence="8">
    <location>
        <begin position="22"/>
        <end position="136"/>
    </location>
</feature>
<evidence type="ECO:0000259" key="7">
    <source>
        <dbReference type="Pfam" id="PF02775"/>
    </source>
</evidence>
<dbReference type="SUPFAM" id="SSF52518">
    <property type="entry name" value="Thiamin diphosphate-binding fold (THDP-binding)"/>
    <property type="match status" value="2"/>
</dbReference>
<dbReference type="InterPro" id="IPR011766">
    <property type="entry name" value="TPP_enzyme_TPP-bd"/>
</dbReference>
<feature type="region of interest" description="Disordered" evidence="5">
    <location>
        <begin position="183"/>
        <end position="206"/>
    </location>
</feature>
<dbReference type="AlphaFoldDB" id="A0A1I3HTC3"/>
<proteinExistence type="inferred from homology"/>
<dbReference type="OrthoDB" id="4494979at2"/>
<feature type="compositionally biased region" description="Low complexity" evidence="5">
    <location>
        <begin position="183"/>
        <end position="200"/>
    </location>
</feature>
<dbReference type="Pfam" id="PF02776">
    <property type="entry name" value="TPP_enzyme_N"/>
    <property type="match status" value="1"/>
</dbReference>
<keyword evidence="2" id="KW-0808">Transferase</keyword>
<evidence type="ECO:0000256" key="5">
    <source>
        <dbReference type="SAM" id="MobiDB-lite"/>
    </source>
</evidence>
<dbReference type="GO" id="GO:0000287">
    <property type="term" value="F:magnesium ion binding"/>
    <property type="evidence" value="ECO:0007669"/>
    <property type="project" value="InterPro"/>
</dbReference>
<dbReference type="InterPro" id="IPR029061">
    <property type="entry name" value="THDP-binding"/>
</dbReference>
<dbReference type="GO" id="GO:0005948">
    <property type="term" value="C:acetolactate synthase complex"/>
    <property type="evidence" value="ECO:0007669"/>
    <property type="project" value="TreeGrafter"/>
</dbReference>
<dbReference type="PANTHER" id="PTHR18968">
    <property type="entry name" value="THIAMINE PYROPHOSPHATE ENZYMES"/>
    <property type="match status" value="1"/>
</dbReference>
<keyword evidence="10" id="KW-1185">Reference proteome</keyword>
<dbReference type="EMBL" id="FOQH01000006">
    <property type="protein sequence ID" value="SFI38859.1"/>
    <property type="molecule type" value="Genomic_DNA"/>
</dbReference>
<dbReference type="Gene3D" id="3.40.50.970">
    <property type="match status" value="2"/>
</dbReference>
<evidence type="ECO:0000256" key="1">
    <source>
        <dbReference type="ARBA" id="ARBA00007812"/>
    </source>
</evidence>
<dbReference type="GO" id="GO:0050660">
    <property type="term" value="F:flavin adenine dinucleotide binding"/>
    <property type="evidence" value="ECO:0007669"/>
    <property type="project" value="TreeGrafter"/>
</dbReference>
<dbReference type="InterPro" id="IPR012000">
    <property type="entry name" value="Thiamin_PyroP_enz_cen_dom"/>
</dbReference>
<comment type="similarity">
    <text evidence="1 4">Belongs to the TPP enzyme family.</text>
</comment>
<dbReference type="InterPro" id="IPR000399">
    <property type="entry name" value="TPP-bd_CS"/>
</dbReference>
<dbReference type="Pfam" id="PF02775">
    <property type="entry name" value="TPP_enzyme_C"/>
    <property type="match status" value="1"/>
</dbReference>
<dbReference type="PANTHER" id="PTHR18968:SF129">
    <property type="entry name" value="ACETOLACTATE SYNTHASE"/>
    <property type="match status" value="1"/>
</dbReference>
<dbReference type="InterPro" id="IPR045229">
    <property type="entry name" value="TPP_enz"/>
</dbReference>
<dbReference type="CDD" id="cd07035">
    <property type="entry name" value="TPP_PYR_POX_like"/>
    <property type="match status" value="1"/>
</dbReference>
<dbReference type="Gene3D" id="3.40.50.1220">
    <property type="entry name" value="TPP-binding domain"/>
    <property type="match status" value="1"/>
</dbReference>
<dbReference type="CDD" id="cd00568">
    <property type="entry name" value="TPP_enzymes"/>
    <property type="match status" value="1"/>
</dbReference>
<keyword evidence="3 4" id="KW-0786">Thiamine pyrophosphate</keyword>
<accession>A0A1I3HTC3</accession>
<dbReference type="RefSeq" id="WP_092860514.1">
    <property type="nucleotide sequence ID" value="NZ_FOQH01000006.1"/>
</dbReference>
<feature type="domain" description="Thiamine pyrophosphate enzyme TPP-binding" evidence="7">
    <location>
        <begin position="398"/>
        <end position="543"/>
    </location>
</feature>
<dbReference type="FunFam" id="3.40.50.970:FF:000007">
    <property type="entry name" value="Acetolactate synthase"/>
    <property type="match status" value="1"/>
</dbReference>
<gene>
    <name evidence="9" type="ORF">SAMN05216258_106159</name>
</gene>
<organism evidence="9 10">
    <name type="scientific">Albimonas pacifica</name>
    <dbReference type="NCBI Taxonomy" id="1114924"/>
    <lineage>
        <taxon>Bacteria</taxon>
        <taxon>Pseudomonadati</taxon>
        <taxon>Pseudomonadota</taxon>
        <taxon>Alphaproteobacteria</taxon>
        <taxon>Rhodobacterales</taxon>
        <taxon>Paracoccaceae</taxon>
        <taxon>Albimonas</taxon>
    </lineage>
</organism>
<dbReference type="Proteomes" id="UP000199377">
    <property type="component" value="Unassembled WGS sequence"/>
</dbReference>
<dbReference type="GO" id="GO:0030976">
    <property type="term" value="F:thiamine pyrophosphate binding"/>
    <property type="evidence" value="ECO:0007669"/>
    <property type="project" value="InterPro"/>
</dbReference>
<dbReference type="GO" id="GO:0009099">
    <property type="term" value="P:L-valine biosynthetic process"/>
    <property type="evidence" value="ECO:0007669"/>
    <property type="project" value="TreeGrafter"/>
</dbReference>
<evidence type="ECO:0000256" key="2">
    <source>
        <dbReference type="ARBA" id="ARBA00022679"/>
    </source>
</evidence>
<dbReference type="PROSITE" id="PS00187">
    <property type="entry name" value="TPP_ENZYMES"/>
    <property type="match status" value="1"/>
</dbReference>
<evidence type="ECO:0000313" key="10">
    <source>
        <dbReference type="Proteomes" id="UP000199377"/>
    </source>
</evidence>
<sequence>MTVQPTQTLAETPDLPRADATTSADAIARRLHAAGVRHAFGVPGGEVLALIAALERAGVAFHLARHENAAGFMAEAAWHATGAPGVLVATVGPGIANAVNVVANAQQDRVPLIVISGRIPDAQALTYSHQVLDHQAVLRPLVKASFEARAGACAPMIDKAVRLALDPRPGPVHVDLPIPVAAAPEPGADGAPLRPALSPAAPGPGPDLDRAREMFARATRPVILAGLDLLGEPEGVAAIRALSAAHGIPVATTYKAKGALAEDDPLSLGGHGLSPKSDAAILPLLRAADLVICAGYDPIEMRAGWRDPWDPARAVEIAHAPDRQYLHHAAVSWCCGIAAGLEALTAGLAPAAAWPDGAPARVRAALAEAFAPGEAWGPAQVMHVLNAMKPAGAVTTVDSGAHRILLSQVWTCGAPGELLQSSGLCTMGCALPLAVGTKLVRPGTPVLCVIGDGCLDMTLGELATLRDLGLPVVVVVLVDGSLELIALKQRAEGLPSAGVAFGTTDYAAVARALGGRGATVEDAPALRAALAEAFAAPGFSVIAARIPPGGYDGRI</sequence>
<dbReference type="InterPro" id="IPR029035">
    <property type="entry name" value="DHS-like_NAD/FAD-binding_dom"/>
</dbReference>
<dbReference type="InterPro" id="IPR012001">
    <property type="entry name" value="Thiamin_PyroP_enz_TPP-bd_dom"/>
</dbReference>
<dbReference type="STRING" id="1114924.SAMN05216258_106159"/>
<evidence type="ECO:0000259" key="6">
    <source>
        <dbReference type="Pfam" id="PF00205"/>
    </source>
</evidence>
<protein>
    <submittedName>
        <fullName evidence="9">Acetolactate synthase-1/2/3 large subunit</fullName>
    </submittedName>
</protein>
<dbReference type="SUPFAM" id="SSF52467">
    <property type="entry name" value="DHS-like NAD/FAD-binding domain"/>
    <property type="match status" value="1"/>
</dbReference>
<reference evidence="9 10" key="1">
    <citation type="submission" date="2016-10" db="EMBL/GenBank/DDBJ databases">
        <authorList>
            <person name="de Groot N.N."/>
        </authorList>
    </citation>
    <scope>NUCLEOTIDE SEQUENCE [LARGE SCALE GENOMIC DNA]</scope>
    <source>
        <strain evidence="9 10">CGMCC 1.11030</strain>
    </source>
</reference>
<dbReference type="GO" id="GO:0003984">
    <property type="term" value="F:acetolactate synthase activity"/>
    <property type="evidence" value="ECO:0007669"/>
    <property type="project" value="TreeGrafter"/>
</dbReference>
<evidence type="ECO:0000313" key="9">
    <source>
        <dbReference type="EMBL" id="SFI38859.1"/>
    </source>
</evidence>